<comment type="subcellular location">
    <subcellularLocation>
        <location evidence="1">Bacterial flagellum</location>
    </subcellularLocation>
    <subcellularLocation>
        <location evidence="2">Secreted</location>
    </subcellularLocation>
</comment>
<dbReference type="Pfam" id="PF06429">
    <property type="entry name" value="Flg_bbr_C"/>
    <property type="match status" value="1"/>
</dbReference>
<reference evidence="10 11" key="1">
    <citation type="submission" date="2020-02" db="EMBL/GenBank/DDBJ databases">
        <title>Bacillus aquiflavi sp. nov., isolated from yellow water of strong flavor Chinese baijiu in Yibin region of China.</title>
        <authorList>
            <person name="Xie J."/>
        </authorList>
    </citation>
    <scope>NUCLEOTIDE SEQUENCE [LARGE SCALE GENOMIC DNA]</scope>
    <source>
        <strain evidence="10 11">SA4</strain>
    </source>
</reference>
<dbReference type="Proteomes" id="UP000481043">
    <property type="component" value="Unassembled WGS sequence"/>
</dbReference>
<keyword evidence="5" id="KW-0964">Secreted</keyword>
<dbReference type="Pfam" id="PF00460">
    <property type="entry name" value="Flg_bb_rod"/>
    <property type="match status" value="1"/>
</dbReference>
<dbReference type="SUPFAM" id="SSF64518">
    <property type="entry name" value="Phase 1 flagellin"/>
    <property type="match status" value="1"/>
</dbReference>
<name>A0A6M0Q7E1_9BACI</name>
<evidence type="ECO:0000259" key="9">
    <source>
        <dbReference type="Pfam" id="PF22638"/>
    </source>
</evidence>
<feature type="domain" description="Flagellar basal body rod protein N-terminal" evidence="7">
    <location>
        <begin position="8"/>
        <end position="37"/>
    </location>
</feature>
<gene>
    <name evidence="10" type="primary">flgK</name>
    <name evidence="10" type="ORF">G4D63_11050</name>
</gene>
<evidence type="ECO:0000259" key="7">
    <source>
        <dbReference type="Pfam" id="PF00460"/>
    </source>
</evidence>
<dbReference type="NCBIfam" id="TIGR02492">
    <property type="entry name" value="flgK_ends"/>
    <property type="match status" value="1"/>
</dbReference>
<evidence type="ECO:0000256" key="1">
    <source>
        <dbReference type="ARBA" id="ARBA00004365"/>
    </source>
</evidence>
<keyword evidence="6" id="KW-0975">Bacterial flagellum</keyword>
<dbReference type="InterPro" id="IPR053927">
    <property type="entry name" value="FlgK_helical"/>
</dbReference>
<feature type="domain" description="Flagellar basal-body/hook protein C-terminal" evidence="8">
    <location>
        <begin position="469"/>
        <end position="508"/>
    </location>
</feature>
<evidence type="ECO:0000256" key="4">
    <source>
        <dbReference type="ARBA" id="ARBA00016244"/>
    </source>
</evidence>
<feature type="domain" description="Flagellar hook-associated protein FlgK helical" evidence="9">
    <location>
        <begin position="104"/>
        <end position="364"/>
    </location>
</feature>
<keyword evidence="10" id="KW-0966">Cell projection</keyword>
<dbReference type="RefSeq" id="WP_163179716.1">
    <property type="nucleotide sequence ID" value="NZ_JAAIWM010000003.1"/>
</dbReference>
<dbReference type="PANTHER" id="PTHR30033:SF1">
    <property type="entry name" value="FLAGELLAR HOOK-ASSOCIATED PROTEIN 1"/>
    <property type="match status" value="1"/>
</dbReference>
<dbReference type="GO" id="GO:0044780">
    <property type="term" value="P:bacterial-type flagellum assembly"/>
    <property type="evidence" value="ECO:0007669"/>
    <property type="project" value="InterPro"/>
</dbReference>
<protein>
    <recommendedName>
        <fullName evidence="4">Flagellar hook-associated protein 1</fullName>
    </recommendedName>
</protein>
<comment type="caution">
    <text evidence="10">The sequence shown here is derived from an EMBL/GenBank/DDBJ whole genome shotgun (WGS) entry which is preliminary data.</text>
</comment>
<evidence type="ECO:0000256" key="3">
    <source>
        <dbReference type="ARBA" id="ARBA00009677"/>
    </source>
</evidence>
<evidence type="ECO:0000259" key="8">
    <source>
        <dbReference type="Pfam" id="PF06429"/>
    </source>
</evidence>
<dbReference type="InterPro" id="IPR010930">
    <property type="entry name" value="Flg_bb/hook_C_dom"/>
</dbReference>
<proteinExistence type="inferred from homology"/>
<dbReference type="GO" id="GO:0005198">
    <property type="term" value="F:structural molecule activity"/>
    <property type="evidence" value="ECO:0007669"/>
    <property type="project" value="InterPro"/>
</dbReference>
<keyword evidence="11" id="KW-1185">Reference proteome</keyword>
<dbReference type="Pfam" id="PF22638">
    <property type="entry name" value="FlgK_D1"/>
    <property type="match status" value="1"/>
</dbReference>
<keyword evidence="10" id="KW-0969">Cilium</keyword>
<organism evidence="10 11">
    <name type="scientific">Bacillus mesophilus</name>
    <dbReference type="NCBI Taxonomy" id="1808955"/>
    <lineage>
        <taxon>Bacteria</taxon>
        <taxon>Bacillati</taxon>
        <taxon>Bacillota</taxon>
        <taxon>Bacilli</taxon>
        <taxon>Bacillales</taxon>
        <taxon>Bacillaceae</taxon>
        <taxon>Bacillus</taxon>
    </lineage>
</organism>
<evidence type="ECO:0000313" key="10">
    <source>
        <dbReference type="EMBL" id="NEY72262.1"/>
    </source>
</evidence>
<dbReference type="PANTHER" id="PTHR30033">
    <property type="entry name" value="FLAGELLAR HOOK-ASSOCIATED PROTEIN 1"/>
    <property type="match status" value="1"/>
</dbReference>
<dbReference type="InterPro" id="IPR002371">
    <property type="entry name" value="FlgK"/>
</dbReference>
<dbReference type="InterPro" id="IPR001444">
    <property type="entry name" value="Flag_bb_rod_N"/>
</dbReference>
<sequence length="515" mass="56018">MRSTFHGLETARRGMVTQQSALYVTGHNISNANTPGYSRQVVNMQQTEAFPAASMNRPMMPGLLGTGVEAGSIARVREQFLDIQYRGESMKNGYYSSKSEALYKMEQIMNEPSDDGLANTMNRFWNSLQDLATNPEDDGARLVVAQRGQAVADTFNYLSTTLSTVKVDIKSELEVTTNSINTLLTQINSLNKQITEIEPHGYLPNDLYDQRDSLVDQLTTLVNVKVTSEKPANYGNALASAEGSYKIELMDRTNTTSYGTLVDGTNFTVKPVGVSYATEVVNGNPVEYVSGVTIQGGTPITKFDFFGKLNGLIESYGYKDGNGQVAGSYMRMLNDLDKLANAFATEFNRVHESGKQYDTNLNAPAFFMDVTSAKTIKVNQDIFTNPGLIAAAKQDNSAGDGSNALELAAIMSKQVSTFGDQASVVGIAGNLDAFYQGMIGAMAVEGQEAQRLKLNSEVLLTSVDNNRQSVSGVSIDEEMTNMIKFQHAYNASARNITVIDEMLERIINGLGTGGR</sequence>
<comment type="similarity">
    <text evidence="3">Belongs to the flagella basal body rod proteins family.</text>
</comment>
<dbReference type="AlphaFoldDB" id="A0A6M0Q7E1"/>
<dbReference type="EMBL" id="JAAIWM010000003">
    <property type="protein sequence ID" value="NEY72262.1"/>
    <property type="molecule type" value="Genomic_DNA"/>
</dbReference>
<accession>A0A6M0Q7E1</accession>
<evidence type="ECO:0000313" key="11">
    <source>
        <dbReference type="Proteomes" id="UP000481043"/>
    </source>
</evidence>
<keyword evidence="10" id="KW-0282">Flagellum</keyword>
<dbReference type="GO" id="GO:0005576">
    <property type="term" value="C:extracellular region"/>
    <property type="evidence" value="ECO:0007669"/>
    <property type="project" value="UniProtKB-SubCell"/>
</dbReference>
<evidence type="ECO:0000256" key="5">
    <source>
        <dbReference type="ARBA" id="ARBA00022525"/>
    </source>
</evidence>
<dbReference type="GO" id="GO:0009424">
    <property type="term" value="C:bacterial-type flagellum hook"/>
    <property type="evidence" value="ECO:0007669"/>
    <property type="project" value="InterPro"/>
</dbReference>
<evidence type="ECO:0000256" key="2">
    <source>
        <dbReference type="ARBA" id="ARBA00004613"/>
    </source>
</evidence>
<evidence type="ECO:0000256" key="6">
    <source>
        <dbReference type="ARBA" id="ARBA00023143"/>
    </source>
</evidence>